<reference evidence="4 5" key="1">
    <citation type="submission" date="2018-10" db="EMBL/GenBank/DDBJ databases">
        <title>Histidinibacterium lentulum gen. nov., sp. nov., a marine bacterium from the culture broth of Picochlorum sp. 122.</title>
        <authorList>
            <person name="Wang G."/>
        </authorList>
    </citation>
    <scope>NUCLEOTIDE SEQUENCE [LARGE SCALE GENOMIC DNA]</scope>
    <source>
        <strain evidence="4 5">B17</strain>
    </source>
</reference>
<keyword evidence="4" id="KW-0449">Lipoprotein</keyword>
<evidence type="ECO:0000313" key="5">
    <source>
        <dbReference type="Proteomes" id="UP000268016"/>
    </source>
</evidence>
<evidence type="ECO:0000256" key="1">
    <source>
        <dbReference type="ARBA" id="ARBA00010634"/>
    </source>
</evidence>
<dbReference type="EMBL" id="RDRB01000005">
    <property type="protein sequence ID" value="ROU01021.1"/>
    <property type="molecule type" value="Genomic_DNA"/>
</dbReference>
<keyword evidence="5" id="KW-1185">Reference proteome</keyword>
<evidence type="ECO:0000313" key="4">
    <source>
        <dbReference type="EMBL" id="ROU01021.1"/>
    </source>
</evidence>
<feature type="signal peptide" evidence="3">
    <location>
        <begin position="1"/>
        <end position="25"/>
    </location>
</feature>
<name>A0A3N2R0M2_9RHOB</name>
<gene>
    <name evidence="4" type="ORF">EAT49_10830</name>
</gene>
<dbReference type="PROSITE" id="PS51257">
    <property type="entry name" value="PROKAR_LIPOPROTEIN"/>
    <property type="match status" value="1"/>
</dbReference>
<proteinExistence type="inferred from homology"/>
<dbReference type="PANTHER" id="PTHR30035:SF3">
    <property type="entry name" value="INTERMEMBRANE PHOSPHOLIPID TRANSPORT SYSTEM LIPOPROTEIN MLAA"/>
    <property type="match status" value="1"/>
</dbReference>
<accession>A0A3N2R0M2</accession>
<organism evidence="4 5">
    <name type="scientific">Histidinibacterium lentulum</name>
    <dbReference type="NCBI Taxonomy" id="2480588"/>
    <lineage>
        <taxon>Bacteria</taxon>
        <taxon>Pseudomonadati</taxon>
        <taxon>Pseudomonadota</taxon>
        <taxon>Alphaproteobacteria</taxon>
        <taxon>Rhodobacterales</taxon>
        <taxon>Paracoccaceae</taxon>
        <taxon>Histidinibacterium</taxon>
    </lineage>
</organism>
<feature type="chain" id="PRO_5018307285" evidence="3">
    <location>
        <begin position="26"/>
        <end position="256"/>
    </location>
</feature>
<keyword evidence="2 3" id="KW-0732">Signal</keyword>
<dbReference type="PRINTS" id="PR01805">
    <property type="entry name" value="VACJLIPOPROT"/>
</dbReference>
<dbReference type="GO" id="GO:0120010">
    <property type="term" value="P:intermembrane phospholipid transfer"/>
    <property type="evidence" value="ECO:0007669"/>
    <property type="project" value="TreeGrafter"/>
</dbReference>
<dbReference type="Pfam" id="PF04333">
    <property type="entry name" value="MlaA"/>
    <property type="match status" value="1"/>
</dbReference>
<dbReference type="PANTHER" id="PTHR30035">
    <property type="entry name" value="LIPOPROTEIN VACJ-RELATED"/>
    <property type="match status" value="1"/>
</dbReference>
<dbReference type="GO" id="GO:0016020">
    <property type="term" value="C:membrane"/>
    <property type="evidence" value="ECO:0007669"/>
    <property type="project" value="InterPro"/>
</dbReference>
<dbReference type="RefSeq" id="WP_123642346.1">
    <property type="nucleotide sequence ID" value="NZ_ML119085.1"/>
</dbReference>
<dbReference type="InterPro" id="IPR007428">
    <property type="entry name" value="MlaA"/>
</dbReference>
<comment type="caution">
    <text evidence="4">The sequence shown here is derived from an EMBL/GenBank/DDBJ whole genome shotgun (WGS) entry which is preliminary data.</text>
</comment>
<comment type="similarity">
    <text evidence="1">Belongs to the MlaA family.</text>
</comment>
<evidence type="ECO:0000256" key="3">
    <source>
        <dbReference type="SAM" id="SignalP"/>
    </source>
</evidence>
<sequence length="256" mass="27549">MAIIPRVLRALGVAAILSGTVACSVAPPGGGIHDPYEPVNRQVHAFNTGLDRAVARPAAQVVRAADPASFQWIVNFSDNASLPGMVLNATLQGDGEAAAVNAVRFLINTTLGFGGFIDWAGPMGYQERSTDFGQTLAVWGVPEGAYVELPLLGPSTERDAAGEVVDVLLDPLEYLGTRPQRRWSLPARVGEVVVERGMFSDTVDSLLYDSADSYAQARLAYLQNRRFELGEPPPPVVQGDAESEAYVDDLLEDFYR</sequence>
<dbReference type="Proteomes" id="UP000268016">
    <property type="component" value="Unassembled WGS sequence"/>
</dbReference>
<dbReference type="AlphaFoldDB" id="A0A3N2R0M2"/>
<evidence type="ECO:0000256" key="2">
    <source>
        <dbReference type="ARBA" id="ARBA00022729"/>
    </source>
</evidence>
<protein>
    <submittedName>
        <fullName evidence="4">VacJ family lipoprotein</fullName>
    </submittedName>
</protein>
<dbReference type="OrthoDB" id="9785326at2"/>